<dbReference type="Proteomes" id="UP000584325">
    <property type="component" value="Unassembled WGS sequence"/>
</dbReference>
<organism evidence="2 3">
    <name type="scientific">Pseudoduganella umbonata</name>
    <dbReference type="NCBI Taxonomy" id="864828"/>
    <lineage>
        <taxon>Bacteria</taxon>
        <taxon>Pseudomonadati</taxon>
        <taxon>Pseudomonadota</taxon>
        <taxon>Betaproteobacteria</taxon>
        <taxon>Burkholderiales</taxon>
        <taxon>Oxalobacteraceae</taxon>
        <taxon>Telluria group</taxon>
        <taxon>Pseudoduganella</taxon>
    </lineage>
</organism>
<dbReference type="PANTHER" id="PTHR43471:SF3">
    <property type="entry name" value="ABC TRANSPORTER PERMEASE PROTEIN NATB"/>
    <property type="match status" value="1"/>
</dbReference>
<reference evidence="2 3" key="1">
    <citation type="submission" date="2020-08" db="EMBL/GenBank/DDBJ databases">
        <title>Genomic Encyclopedia of Type Strains, Phase III (KMG-III): the genomes of soil and plant-associated and newly described type strains.</title>
        <authorList>
            <person name="Whitman W."/>
        </authorList>
    </citation>
    <scope>NUCLEOTIDE SEQUENCE [LARGE SCALE GENOMIC DNA]</scope>
    <source>
        <strain evidence="2 3">CECT 7753</strain>
    </source>
</reference>
<name>A0A7W5EGY9_9BURK</name>
<feature type="transmembrane region" description="Helical" evidence="1">
    <location>
        <begin position="256"/>
        <end position="277"/>
    </location>
</feature>
<proteinExistence type="predicted"/>
<dbReference type="PANTHER" id="PTHR43471">
    <property type="entry name" value="ABC TRANSPORTER PERMEASE"/>
    <property type="match status" value="1"/>
</dbReference>
<dbReference type="EMBL" id="JACHXS010000013">
    <property type="protein sequence ID" value="MBB3224550.1"/>
    <property type="molecule type" value="Genomic_DNA"/>
</dbReference>
<dbReference type="AlphaFoldDB" id="A0A7W5EGY9"/>
<dbReference type="RefSeq" id="WP_221403958.1">
    <property type="nucleotide sequence ID" value="NZ_JACHXS010000013.1"/>
</dbReference>
<keyword evidence="1" id="KW-1133">Transmembrane helix</keyword>
<comment type="caution">
    <text evidence="2">The sequence shown here is derived from an EMBL/GenBank/DDBJ whole genome shotgun (WGS) entry which is preliminary data.</text>
</comment>
<accession>A0A7W5EGY9</accession>
<feature type="transmembrane region" description="Helical" evidence="1">
    <location>
        <begin position="205"/>
        <end position="226"/>
    </location>
</feature>
<feature type="transmembrane region" description="Helical" evidence="1">
    <location>
        <begin position="297"/>
        <end position="322"/>
    </location>
</feature>
<dbReference type="GO" id="GO:0140359">
    <property type="term" value="F:ABC-type transporter activity"/>
    <property type="evidence" value="ECO:0007669"/>
    <property type="project" value="InterPro"/>
</dbReference>
<dbReference type="Pfam" id="PF12679">
    <property type="entry name" value="ABC2_membrane_2"/>
    <property type="match status" value="1"/>
</dbReference>
<feature type="transmembrane region" description="Helical" evidence="1">
    <location>
        <begin position="42"/>
        <end position="61"/>
    </location>
</feature>
<feature type="transmembrane region" description="Helical" evidence="1">
    <location>
        <begin position="379"/>
        <end position="403"/>
    </location>
</feature>
<feature type="transmembrane region" description="Helical" evidence="1">
    <location>
        <begin position="334"/>
        <end position="359"/>
    </location>
</feature>
<evidence type="ECO:0000256" key="1">
    <source>
        <dbReference type="SAM" id="Phobius"/>
    </source>
</evidence>
<gene>
    <name evidence="2" type="ORF">FHS02_005415</name>
</gene>
<evidence type="ECO:0000313" key="2">
    <source>
        <dbReference type="EMBL" id="MBB3224550.1"/>
    </source>
</evidence>
<keyword evidence="1" id="KW-0472">Membrane</keyword>
<keyword evidence="1" id="KW-0812">Transmembrane</keyword>
<evidence type="ECO:0000313" key="3">
    <source>
        <dbReference type="Proteomes" id="UP000584325"/>
    </source>
</evidence>
<dbReference type="GO" id="GO:0016020">
    <property type="term" value="C:membrane"/>
    <property type="evidence" value="ECO:0007669"/>
    <property type="project" value="UniProtKB-SubCell"/>
</dbReference>
<protein>
    <submittedName>
        <fullName evidence="2">Sodium transport system permease protein</fullName>
    </submittedName>
</protein>
<sequence length="414" mass="45242">MRPVLKPVLKPSLKPGLNPRVKPLFFVVFMKELRDTLRDRRALSLLLLFVLMYPVMVGGILSQQISRATAPQKEGIELTVIGAQRAPTLMTQLKQKNINVTEGGPMTDEQITGLLRTKAVAAVLRLSDTYGSDYRDMRPARIELWFDSASANYRQMGEIEGVLRSYGNTIAGARLLAHGVSPATLFPVQVQRYDTGSSASRSASMIGTMLGMFFIPAFFFALSPAVDSTAGERERRSMEVLLAQPARTIDLVAGKWLAASAVALAGLVLELGIAHGILKWLPLEEIGMSWRLSWGDLALVCVVSLSLPLFAAAMEIALAINAKTFKEAQTTASFAMLVPMIPVIVVPMMDLATQTWMYLVPLLAHQTLLSELAKGQAVGPLPFLLTFGSSLLLALLCVGFTTWRMKSERYLMGV</sequence>